<sequence length="276" mass="28264">MSPDDGSASPGASATGSHDDAFRTGGPGTTVAPSVPGPVTAGAAPAAPTGLVVAVDGPGGSGKSTVSREIARRLGLRYLDTGAMYRAVTQVALERRIDIEDPAAVAEVVERTVLTVGTDPDRPSISVDGVNVDEQIRTRAVTNAVSAVAAVPAVRARMVAQQREIIAEALVAGGIVVEGRDIGSVVAPDAPVKVFLTASTEVRALRRSRQLGEKGVDDVARTLAELDRRDALDSSRTVDPLSIPAGAIVLDSSALSVPEVVDEVLRQGEHVLATTS</sequence>
<feature type="binding site" evidence="8">
    <location>
        <begin position="57"/>
        <end position="65"/>
    </location>
    <ligand>
        <name>ATP</name>
        <dbReference type="ChEBI" id="CHEBI:30616"/>
    </ligand>
</feature>
<accession>A0A1S1Q427</accession>
<protein>
    <recommendedName>
        <fullName evidence="8">Cytidylate kinase</fullName>
        <shortName evidence="8">CK</shortName>
        <ecNumber evidence="8">2.7.4.25</ecNumber>
    </recommendedName>
    <alternativeName>
        <fullName evidence="8">Cytidine monophosphate kinase</fullName>
        <shortName evidence="8">CMP kinase</shortName>
    </alternativeName>
</protein>
<dbReference type="GO" id="GO:0036431">
    <property type="term" value="F:dCMP kinase activity"/>
    <property type="evidence" value="ECO:0007669"/>
    <property type="project" value="InterPro"/>
</dbReference>
<evidence type="ECO:0000256" key="1">
    <source>
        <dbReference type="ARBA" id="ARBA00009427"/>
    </source>
</evidence>
<dbReference type="EMBL" id="MAXA01000213">
    <property type="protein sequence ID" value="OHV28319.1"/>
    <property type="molecule type" value="Genomic_DNA"/>
</dbReference>
<gene>
    <name evidence="8" type="primary">cmk</name>
    <name evidence="11" type="ORF">BBK14_04040</name>
</gene>
<dbReference type="Pfam" id="PF02224">
    <property type="entry name" value="Cytidylate_kin"/>
    <property type="match status" value="1"/>
</dbReference>
<keyword evidence="4 8" id="KW-0418">Kinase</keyword>
<evidence type="ECO:0000259" key="10">
    <source>
        <dbReference type="Pfam" id="PF02224"/>
    </source>
</evidence>
<dbReference type="RefSeq" id="WP_071063742.1">
    <property type="nucleotide sequence ID" value="NZ_JBFLUH010000004.1"/>
</dbReference>
<feature type="compositionally biased region" description="Low complexity" evidence="9">
    <location>
        <begin position="1"/>
        <end position="16"/>
    </location>
</feature>
<evidence type="ECO:0000256" key="5">
    <source>
        <dbReference type="ARBA" id="ARBA00022840"/>
    </source>
</evidence>
<dbReference type="OrthoDB" id="9807434at2"/>
<keyword evidence="3 8" id="KW-0547">Nucleotide-binding</keyword>
<dbReference type="InterPro" id="IPR003136">
    <property type="entry name" value="Cytidylate_kin"/>
</dbReference>
<keyword evidence="12" id="KW-1185">Reference proteome</keyword>
<comment type="catalytic activity">
    <reaction evidence="6 8">
        <text>dCMP + ATP = dCDP + ADP</text>
        <dbReference type="Rhea" id="RHEA:25094"/>
        <dbReference type="ChEBI" id="CHEBI:30616"/>
        <dbReference type="ChEBI" id="CHEBI:57566"/>
        <dbReference type="ChEBI" id="CHEBI:58593"/>
        <dbReference type="ChEBI" id="CHEBI:456216"/>
        <dbReference type="EC" id="2.7.4.25"/>
    </reaction>
</comment>
<evidence type="ECO:0000256" key="8">
    <source>
        <dbReference type="HAMAP-Rule" id="MF_00238"/>
    </source>
</evidence>
<keyword evidence="8" id="KW-0963">Cytoplasm</keyword>
<keyword evidence="5 8" id="KW-0067">ATP-binding</keyword>
<organism evidence="11 12">
    <name type="scientific">Parafrankia soli</name>
    <dbReference type="NCBI Taxonomy" id="2599596"/>
    <lineage>
        <taxon>Bacteria</taxon>
        <taxon>Bacillati</taxon>
        <taxon>Actinomycetota</taxon>
        <taxon>Actinomycetes</taxon>
        <taxon>Frankiales</taxon>
        <taxon>Frankiaceae</taxon>
        <taxon>Parafrankia</taxon>
    </lineage>
</organism>
<comment type="caution">
    <text evidence="11">The sequence shown here is derived from an EMBL/GenBank/DDBJ whole genome shotgun (WGS) entry which is preliminary data.</text>
</comment>
<evidence type="ECO:0000256" key="4">
    <source>
        <dbReference type="ARBA" id="ARBA00022777"/>
    </source>
</evidence>
<dbReference type="PANTHER" id="PTHR21299:SF2">
    <property type="entry name" value="CYTIDYLATE KINASE"/>
    <property type="match status" value="1"/>
</dbReference>
<dbReference type="GO" id="GO:0006220">
    <property type="term" value="P:pyrimidine nucleotide metabolic process"/>
    <property type="evidence" value="ECO:0007669"/>
    <property type="project" value="UniProtKB-UniRule"/>
</dbReference>
<evidence type="ECO:0000256" key="9">
    <source>
        <dbReference type="SAM" id="MobiDB-lite"/>
    </source>
</evidence>
<keyword evidence="2 8" id="KW-0808">Transferase</keyword>
<name>A0A1S1Q427_9ACTN</name>
<dbReference type="NCBIfam" id="TIGR00017">
    <property type="entry name" value="cmk"/>
    <property type="match status" value="1"/>
</dbReference>
<dbReference type="GO" id="GO:0015949">
    <property type="term" value="P:nucleobase-containing small molecule interconversion"/>
    <property type="evidence" value="ECO:0007669"/>
    <property type="project" value="TreeGrafter"/>
</dbReference>
<evidence type="ECO:0000256" key="2">
    <source>
        <dbReference type="ARBA" id="ARBA00022679"/>
    </source>
</evidence>
<dbReference type="AlphaFoldDB" id="A0A1S1Q427"/>
<comment type="similarity">
    <text evidence="1 8">Belongs to the cytidylate kinase family. Type 1 subfamily.</text>
</comment>
<dbReference type="EC" id="2.7.4.25" evidence="8"/>
<feature type="region of interest" description="Disordered" evidence="9">
    <location>
        <begin position="1"/>
        <end position="43"/>
    </location>
</feature>
<reference evidence="12" key="1">
    <citation type="submission" date="2016-07" db="EMBL/GenBank/DDBJ databases">
        <title>Frankia sp. NRRL B-16219 Genome sequencing.</title>
        <authorList>
            <person name="Ghodhbane-Gtari F."/>
            <person name="Swanson E."/>
            <person name="Gueddou A."/>
            <person name="Louati M."/>
            <person name="Nouioui I."/>
            <person name="Hezbri K."/>
            <person name="Abebe-Akele F."/>
            <person name="Simpson S."/>
            <person name="Morris K."/>
            <person name="Thomas K."/>
            <person name="Gtari M."/>
            <person name="Tisa L.S."/>
        </authorList>
    </citation>
    <scope>NUCLEOTIDE SEQUENCE [LARGE SCALE GENOMIC DNA]</scope>
    <source>
        <strain evidence="12">NRRL B-16219</strain>
    </source>
</reference>
<dbReference type="GO" id="GO:0005524">
    <property type="term" value="F:ATP binding"/>
    <property type="evidence" value="ECO:0007669"/>
    <property type="project" value="UniProtKB-UniRule"/>
</dbReference>
<dbReference type="InterPro" id="IPR011994">
    <property type="entry name" value="Cytidylate_kinase_dom"/>
</dbReference>
<dbReference type="InterPro" id="IPR027417">
    <property type="entry name" value="P-loop_NTPase"/>
</dbReference>
<dbReference type="CDD" id="cd02020">
    <property type="entry name" value="CMPK"/>
    <property type="match status" value="1"/>
</dbReference>
<comment type="subcellular location">
    <subcellularLocation>
        <location evidence="8">Cytoplasm</location>
    </subcellularLocation>
</comment>
<feature type="compositionally biased region" description="Low complexity" evidence="9">
    <location>
        <begin position="29"/>
        <end position="43"/>
    </location>
</feature>
<dbReference type="Proteomes" id="UP000179769">
    <property type="component" value="Unassembled WGS sequence"/>
</dbReference>
<evidence type="ECO:0000313" key="11">
    <source>
        <dbReference type="EMBL" id="OHV28319.1"/>
    </source>
</evidence>
<evidence type="ECO:0000313" key="12">
    <source>
        <dbReference type="Proteomes" id="UP000179769"/>
    </source>
</evidence>
<dbReference type="HAMAP" id="MF_00238">
    <property type="entry name" value="Cytidyl_kinase_type1"/>
    <property type="match status" value="1"/>
</dbReference>
<dbReference type="SUPFAM" id="SSF52540">
    <property type="entry name" value="P-loop containing nucleoside triphosphate hydrolases"/>
    <property type="match status" value="1"/>
</dbReference>
<dbReference type="GO" id="GO:0005829">
    <property type="term" value="C:cytosol"/>
    <property type="evidence" value="ECO:0007669"/>
    <property type="project" value="TreeGrafter"/>
</dbReference>
<dbReference type="Gene3D" id="3.40.50.300">
    <property type="entry name" value="P-loop containing nucleotide triphosphate hydrolases"/>
    <property type="match status" value="1"/>
</dbReference>
<evidence type="ECO:0000256" key="6">
    <source>
        <dbReference type="ARBA" id="ARBA00047615"/>
    </source>
</evidence>
<dbReference type="PANTHER" id="PTHR21299">
    <property type="entry name" value="CYTIDYLATE KINASE/PANTOATE-BETA-ALANINE LIGASE"/>
    <property type="match status" value="1"/>
</dbReference>
<evidence type="ECO:0000256" key="7">
    <source>
        <dbReference type="ARBA" id="ARBA00048478"/>
    </source>
</evidence>
<comment type="catalytic activity">
    <reaction evidence="7 8">
        <text>CMP + ATP = CDP + ADP</text>
        <dbReference type="Rhea" id="RHEA:11600"/>
        <dbReference type="ChEBI" id="CHEBI:30616"/>
        <dbReference type="ChEBI" id="CHEBI:58069"/>
        <dbReference type="ChEBI" id="CHEBI:60377"/>
        <dbReference type="ChEBI" id="CHEBI:456216"/>
        <dbReference type="EC" id="2.7.4.25"/>
    </reaction>
</comment>
<feature type="domain" description="Cytidylate kinase" evidence="10">
    <location>
        <begin position="53"/>
        <end position="267"/>
    </location>
</feature>
<proteinExistence type="inferred from homology"/>
<dbReference type="GO" id="GO:0036430">
    <property type="term" value="F:CMP kinase activity"/>
    <property type="evidence" value="ECO:0007669"/>
    <property type="project" value="RHEA"/>
</dbReference>
<evidence type="ECO:0000256" key="3">
    <source>
        <dbReference type="ARBA" id="ARBA00022741"/>
    </source>
</evidence>